<dbReference type="InterPro" id="IPR029068">
    <property type="entry name" value="Glyas_Bleomycin-R_OHBP_Dase"/>
</dbReference>
<dbReference type="Pfam" id="PF00903">
    <property type="entry name" value="Glyoxalase"/>
    <property type="match status" value="1"/>
</dbReference>
<accession>A0A6I6G8B7</accession>
<dbReference type="Gene3D" id="3.10.180.10">
    <property type="entry name" value="2,3-Dihydroxybiphenyl 1,2-Dioxygenase, domain 1"/>
    <property type="match status" value="1"/>
</dbReference>
<dbReference type="InterPro" id="IPR004360">
    <property type="entry name" value="Glyas_Fos-R_dOase_dom"/>
</dbReference>
<dbReference type="SUPFAM" id="SSF54593">
    <property type="entry name" value="Glyoxalase/Bleomycin resistance protein/Dihydroxybiphenyl dioxygenase"/>
    <property type="match status" value="1"/>
</dbReference>
<proteinExistence type="predicted"/>
<evidence type="ECO:0000259" key="1">
    <source>
        <dbReference type="Pfam" id="PF00903"/>
    </source>
</evidence>
<dbReference type="EMBL" id="CP046566">
    <property type="protein sequence ID" value="QGW28504.1"/>
    <property type="molecule type" value="Genomic_DNA"/>
</dbReference>
<dbReference type="RefSeq" id="WP_157478857.1">
    <property type="nucleotide sequence ID" value="NZ_CP046566.1"/>
</dbReference>
<feature type="domain" description="Glyoxalase/fosfomycin resistance/dioxygenase" evidence="1">
    <location>
        <begin position="10"/>
        <end position="136"/>
    </location>
</feature>
<name>A0A6I6G8B7_9BACT</name>
<evidence type="ECO:0000313" key="2">
    <source>
        <dbReference type="EMBL" id="QGW28504.1"/>
    </source>
</evidence>
<reference evidence="2 3" key="1">
    <citation type="submission" date="2019-11" db="EMBL/GenBank/DDBJ databases">
        <authorList>
            <person name="Im W.T."/>
        </authorList>
    </citation>
    <scope>NUCLEOTIDE SEQUENCE [LARGE SCALE GENOMIC DNA]</scope>
    <source>
        <strain evidence="2 3">SB-02</strain>
    </source>
</reference>
<sequence length="143" mass="15729">MPAIHPHINFNGNAEAAFTFYQSVFGGSFSSLVRFKDMAGAGFPVADHEANKIMHIALPIGPQHLLMGNDVPEMLGTVNEREHRSKIVISATSKEEAEWLFHGLSAGGSIEMPLDQSPWGAYFGMFRDQFGIEWMVEFAGNGE</sequence>
<dbReference type="PANTHER" id="PTHR33990">
    <property type="entry name" value="PROTEIN YJDN-RELATED"/>
    <property type="match status" value="1"/>
</dbReference>
<dbReference type="PANTHER" id="PTHR33990:SF1">
    <property type="entry name" value="PROTEIN YJDN"/>
    <property type="match status" value="1"/>
</dbReference>
<evidence type="ECO:0000313" key="3">
    <source>
        <dbReference type="Proteomes" id="UP000426027"/>
    </source>
</evidence>
<organism evidence="2 3">
    <name type="scientific">Phnomibacter ginsenosidimutans</name>
    <dbReference type="NCBI Taxonomy" id="2676868"/>
    <lineage>
        <taxon>Bacteria</taxon>
        <taxon>Pseudomonadati</taxon>
        <taxon>Bacteroidota</taxon>
        <taxon>Chitinophagia</taxon>
        <taxon>Chitinophagales</taxon>
        <taxon>Chitinophagaceae</taxon>
        <taxon>Phnomibacter</taxon>
    </lineage>
</organism>
<keyword evidence="3" id="KW-1185">Reference proteome</keyword>
<dbReference type="CDD" id="cd06588">
    <property type="entry name" value="PhnB_like"/>
    <property type="match status" value="1"/>
</dbReference>
<dbReference type="Proteomes" id="UP000426027">
    <property type="component" value="Chromosome"/>
</dbReference>
<gene>
    <name evidence="2" type="ORF">GLV81_10660</name>
</gene>
<dbReference type="InterPro" id="IPR028973">
    <property type="entry name" value="PhnB-like"/>
</dbReference>
<dbReference type="AlphaFoldDB" id="A0A6I6G8B7"/>
<dbReference type="KEGG" id="fls:GLV81_10660"/>
<protein>
    <submittedName>
        <fullName evidence="2">VOC family protein</fullName>
    </submittedName>
</protein>